<sequence>RNMTFSVVDVGGQRSQRKKWIHAFEDVNAIIFLVALSEYDQVLIEDGTTNRIKESLMLFSFICKCGWFEETSIILFLNKKDLFEEKIKRVALGKCFPKFNGKQTYTGKAD</sequence>
<dbReference type="Pfam" id="PF00503">
    <property type="entry name" value="G-alpha"/>
    <property type="match status" value="1"/>
</dbReference>
<dbReference type="FunFam" id="3.40.50.300:FF:003800">
    <property type="entry name" value="Guanine nucleotide-binding protein G(k) subunit alpha"/>
    <property type="match status" value="1"/>
</dbReference>
<dbReference type="PRINTS" id="PR00318">
    <property type="entry name" value="GPROTEINA"/>
</dbReference>
<dbReference type="InterPro" id="IPR001019">
    <property type="entry name" value="Gprotein_alpha_su"/>
</dbReference>
<dbReference type="GO" id="GO:0003924">
    <property type="term" value="F:GTPase activity"/>
    <property type="evidence" value="ECO:0007669"/>
    <property type="project" value="InterPro"/>
</dbReference>
<dbReference type="GO" id="GO:0001664">
    <property type="term" value="F:G protein-coupled receptor binding"/>
    <property type="evidence" value="ECO:0007669"/>
    <property type="project" value="TreeGrafter"/>
</dbReference>
<evidence type="ECO:0000256" key="6">
    <source>
        <dbReference type="ARBA" id="ARBA00023139"/>
    </source>
</evidence>
<protein>
    <recommendedName>
        <fullName evidence="12">ADP ribosylation factor</fullName>
    </recommendedName>
</protein>
<evidence type="ECO:0000313" key="10">
    <source>
        <dbReference type="EMBL" id="GMR35775.1"/>
    </source>
</evidence>
<keyword evidence="7" id="KW-0807">Transducer</keyword>
<accession>A0AAN4ZF18</accession>
<evidence type="ECO:0000256" key="9">
    <source>
        <dbReference type="PIRSR" id="PIRSR601019-1"/>
    </source>
</evidence>
<keyword evidence="1" id="KW-0519">Myristate</keyword>
<organism evidence="10 11">
    <name type="scientific">Pristionchus mayeri</name>
    <dbReference type="NCBI Taxonomy" id="1317129"/>
    <lineage>
        <taxon>Eukaryota</taxon>
        <taxon>Metazoa</taxon>
        <taxon>Ecdysozoa</taxon>
        <taxon>Nematoda</taxon>
        <taxon>Chromadorea</taxon>
        <taxon>Rhabditida</taxon>
        <taxon>Rhabditina</taxon>
        <taxon>Diplogasteromorpha</taxon>
        <taxon>Diplogasteroidea</taxon>
        <taxon>Neodiplogasteridae</taxon>
        <taxon>Pristionchus</taxon>
    </lineage>
</organism>
<feature type="non-terminal residue" evidence="10">
    <location>
        <position position="110"/>
    </location>
</feature>
<dbReference type="EMBL" id="BTRK01000002">
    <property type="protein sequence ID" value="GMR35775.1"/>
    <property type="molecule type" value="Genomic_DNA"/>
</dbReference>
<evidence type="ECO:0008006" key="12">
    <source>
        <dbReference type="Google" id="ProtNLM"/>
    </source>
</evidence>
<gene>
    <name evidence="10" type="ORF">PMAYCL1PPCAC_05970</name>
</gene>
<feature type="binding site" evidence="9">
    <location>
        <begin position="9"/>
        <end position="13"/>
    </location>
    <ligand>
        <name>GTP</name>
        <dbReference type="ChEBI" id="CHEBI:37565"/>
    </ligand>
</feature>
<evidence type="ECO:0000256" key="5">
    <source>
        <dbReference type="ARBA" id="ARBA00023134"/>
    </source>
</evidence>
<reference evidence="11" key="1">
    <citation type="submission" date="2022-10" db="EMBL/GenBank/DDBJ databases">
        <title>Genome assembly of Pristionchus species.</title>
        <authorList>
            <person name="Yoshida K."/>
            <person name="Sommer R.J."/>
        </authorList>
    </citation>
    <scope>NUCLEOTIDE SEQUENCE [LARGE SCALE GENOMIC DNA]</scope>
    <source>
        <strain evidence="11">RS5460</strain>
    </source>
</reference>
<dbReference type="PROSITE" id="PS51882">
    <property type="entry name" value="G_ALPHA"/>
    <property type="match status" value="1"/>
</dbReference>
<evidence type="ECO:0000256" key="4">
    <source>
        <dbReference type="ARBA" id="ARBA00022842"/>
    </source>
</evidence>
<keyword evidence="11" id="KW-1185">Reference proteome</keyword>
<proteinExistence type="predicted"/>
<keyword evidence="5 9" id="KW-0342">GTP-binding</keyword>
<dbReference type="SMART" id="SM00275">
    <property type="entry name" value="G_alpha"/>
    <property type="match status" value="1"/>
</dbReference>
<dbReference type="Gene3D" id="3.40.50.300">
    <property type="entry name" value="P-loop containing nucleotide triphosphate hydrolases"/>
    <property type="match status" value="1"/>
</dbReference>
<dbReference type="InterPro" id="IPR027417">
    <property type="entry name" value="P-loop_NTPase"/>
</dbReference>
<dbReference type="AlphaFoldDB" id="A0AAN4ZF18"/>
<comment type="caution">
    <text evidence="10">The sequence shown here is derived from an EMBL/GenBank/DDBJ whole genome shotgun (WGS) entry which is preliminary data.</text>
</comment>
<dbReference type="GO" id="GO:0007188">
    <property type="term" value="P:adenylate cyclase-modulating G protein-coupled receptor signaling pathway"/>
    <property type="evidence" value="ECO:0007669"/>
    <property type="project" value="TreeGrafter"/>
</dbReference>
<evidence type="ECO:0000256" key="8">
    <source>
        <dbReference type="ARBA" id="ARBA00023288"/>
    </source>
</evidence>
<keyword evidence="8" id="KW-0449">Lipoprotein</keyword>
<name>A0AAN4ZF18_9BILA</name>
<keyword evidence="3 9" id="KW-0547">Nucleotide-binding</keyword>
<evidence type="ECO:0000256" key="1">
    <source>
        <dbReference type="ARBA" id="ARBA00022707"/>
    </source>
</evidence>
<dbReference type="PANTHER" id="PTHR10218">
    <property type="entry name" value="GTP-BINDING PROTEIN ALPHA SUBUNIT"/>
    <property type="match status" value="1"/>
</dbReference>
<evidence type="ECO:0000256" key="2">
    <source>
        <dbReference type="ARBA" id="ARBA00022723"/>
    </source>
</evidence>
<dbReference type="GO" id="GO:0005737">
    <property type="term" value="C:cytoplasm"/>
    <property type="evidence" value="ECO:0007669"/>
    <property type="project" value="TreeGrafter"/>
</dbReference>
<dbReference type="SUPFAM" id="SSF52540">
    <property type="entry name" value="P-loop containing nucleoside triphosphate hydrolases"/>
    <property type="match status" value="1"/>
</dbReference>
<evidence type="ECO:0000256" key="7">
    <source>
        <dbReference type="ARBA" id="ARBA00023224"/>
    </source>
</evidence>
<evidence type="ECO:0000256" key="3">
    <source>
        <dbReference type="ARBA" id="ARBA00022741"/>
    </source>
</evidence>
<dbReference type="GO" id="GO:0046872">
    <property type="term" value="F:metal ion binding"/>
    <property type="evidence" value="ECO:0007669"/>
    <property type="project" value="UniProtKB-KW"/>
</dbReference>
<keyword evidence="4" id="KW-0460">Magnesium</keyword>
<keyword evidence="2" id="KW-0479">Metal-binding</keyword>
<dbReference type="GO" id="GO:0005525">
    <property type="term" value="F:GTP binding"/>
    <property type="evidence" value="ECO:0007669"/>
    <property type="project" value="UniProtKB-KW"/>
</dbReference>
<feature type="non-terminal residue" evidence="10">
    <location>
        <position position="1"/>
    </location>
</feature>
<dbReference type="PANTHER" id="PTHR10218:SF302">
    <property type="entry name" value="GUANINE NUCLEOTIDE-BINDING PROTEIN ALPHA-5 SUBUNIT"/>
    <property type="match status" value="1"/>
</dbReference>
<dbReference type="GO" id="GO:0031683">
    <property type="term" value="F:G-protein beta/gamma-subunit complex binding"/>
    <property type="evidence" value="ECO:0007669"/>
    <property type="project" value="InterPro"/>
</dbReference>
<evidence type="ECO:0000313" key="11">
    <source>
        <dbReference type="Proteomes" id="UP001328107"/>
    </source>
</evidence>
<feature type="binding site" evidence="9">
    <location>
        <begin position="78"/>
        <end position="81"/>
    </location>
    <ligand>
        <name>GTP</name>
        <dbReference type="ChEBI" id="CHEBI:37565"/>
    </ligand>
</feature>
<dbReference type="GO" id="GO:0005834">
    <property type="term" value="C:heterotrimeric G-protein complex"/>
    <property type="evidence" value="ECO:0007669"/>
    <property type="project" value="TreeGrafter"/>
</dbReference>
<keyword evidence="6" id="KW-0564">Palmitate</keyword>
<dbReference type="Proteomes" id="UP001328107">
    <property type="component" value="Unassembled WGS sequence"/>
</dbReference>